<dbReference type="InterPro" id="IPR017853">
    <property type="entry name" value="GH"/>
</dbReference>
<proteinExistence type="inferred from homology"/>
<dbReference type="SUPFAM" id="SSF51445">
    <property type="entry name" value="(Trans)glycosidases"/>
    <property type="match status" value="1"/>
</dbReference>
<sequence length="89" mass="10210">MFATTDFGIDRVKEIEDIWNTLRSVQPNGPLVNSEFYPGWPTHWQEPNQRRDANAVEKVLRTFLTYNASVNLYMYFGGTNFGFTAGAND</sequence>
<accession>A0A9C5ZDE3</accession>
<dbReference type="PRINTS" id="PR00742">
    <property type="entry name" value="GLHYDRLASE35"/>
</dbReference>
<feature type="domain" description="Glycoside hydrolase 35 catalytic" evidence="3">
    <location>
        <begin position="2"/>
        <end position="88"/>
    </location>
</feature>
<dbReference type="AlphaFoldDB" id="A0A9C5ZDE3"/>
<dbReference type="PANTHER" id="PTHR23421">
    <property type="entry name" value="BETA-GALACTOSIDASE RELATED"/>
    <property type="match status" value="1"/>
</dbReference>
<dbReference type="KEGG" id="gfs:119642459"/>
<keyword evidence="2" id="KW-0732">Signal</keyword>
<gene>
    <name evidence="5" type="primary">LOC119642459</name>
</gene>
<keyword evidence="4" id="KW-1185">Reference proteome</keyword>
<evidence type="ECO:0000313" key="4">
    <source>
        <dbReference type="Proteomes" id="UP000092443"/>
    </source>
</evidence>
<evidence type="ECO:0000313" key="5">
    <source>
        <dbReference type="RefSeq" id="XP_037897538.1"/>
    </source>
</evidence>
<dbReference type="GO" id="GO:0005975">
    <property type="term" value="P:carbohydrate metabolic process"/>
    <property type="evidence" value="ECO:0007669"/>
    <property type="project" value="InterPro"/>
</dbReference>
<dbReference type="InterPro" id="IPR031330">
    <property type="entry name" value="Gly_Hdrlase_35_cat"/>
</dbReference>
<evidence type="ECO:0000256" key="1">
    <source>
        <dbReference type="ARBA" id="ARBA00009809"/>
    </source>
</evidence>
<dbReference type="InterPro" id="IPR001944">
    <property type="entry name" value="Glycoside_Hdrlase_35"/>
</dbReference>
<name>A0A9C5ZDE3_9MUSC</name>
<comment type="similarity">
    <text evidence="1">Belongs to the glycosyl hydrolase 35 family.</text>
</comment>
<protein>
    <submittedName>
        <fullName evidence="5">Beta-galactosidase-like</fullName>
    </submittedName>
</protein>
<organism evidence="4 5">
    <name type="scientific">Glossina fuscipes</name>
    <dbReference type="NCBI Taxonomy" id="7396"/>
    <lineage>
        <taxon>Eukaryota</taxon>
        <taxon>Metazoa</taxon>
        <taxon>Ecdysozoa</taxon>
        <taxon>Arthropoda</taxon>
        <taxon>Hexapoda</taxon>
        <taxon>Insecta</taxon>
        <taxon>Pterygota</taxon>
        <taxon>Neoptera</taxon>
        <taxon>Endopterygota</taxon>
        <taxon>Diptera</taxon>
        <taxon>Brachycera</taxon>
        <taxon>Muscomorpha</taxon>
        <taxon>Hippoboscoidea</taxon>
        <taxon>Glossinidae</taxon>
        <taxon>Glossina</taxon>
    </lineage>
</organism>
<evidence type="ECO:0000259" key="3">
    <source>
        <dbReference type="Pfam" id="PF01301"/>
    </source>
</evidence>
<dbReference type="Proteomes" id="UP000092443">
    <property type="component" value="Unplaced"/>
</dbReference>
<dbReference type="RefSeq" id="XP_037897538.1">
    <property type="nucleotide sequence ID" value="XM_038041610.1"/>
</dbReference>
<dbReference type="Gene3D" id="3.20.20.80">
    <property type="entry name" value="Glycosidases"/>
    <property type="match status" value="1"/>
</dbReference>
<reference evidence="5" key="1">
    <citation type="submission" date="2025-08" db="UniProtKB">
        <authorList>
            <consortium name="RefSeq"/>
        </authorList>
    </citation>
    <scope>IDENTIFICATION</scope>
    <source>
        <tissue evidence="5">Whole body pupa</tissue>
    </source>
</reference>
<dbReference type="GeneID" id="119642459"/>
<dbReference type="GO" id="GO:0004553">
    <property type="term" value="F:hydrolase activity, hydrolyzing O-glycosyl compounds"/>
    <property type="evidence" value="ECO:0007669"/>
    <property type="project" value="InterPro"/>
</dbReference>
<dbReference type="Pfam" id="PF01301">
    <property type="entry name" value="Glyco_hydro_35"/>
    <property type="match status" value="1"/>
</dbReference>
<evidence type="ECO:0000256" key="2">
    <source>
        <dbReference type="ARBA" id="ARBA00022729"/>
    </source>
</evidence>